<evidence type="ECO:0000313" key="3">
    <source>
        <dbReference type="Proteomes" id="UP000823749"/>
    </source>
</evidence>
<sequence>MFKVFQTNRKEDCKSENGSISETHIEPGPRSVVPNPSRLDARDWPHRHRFILHVISHLNPNYFTRTH</sequence>
<name>A0AAV6J7U2_9ERIC</name>
<comment type="caution">
    <text evidence="2">The sequence shown here is derived from an EMBL/GenBank/DDBJ whole genome shotgun (WGS) entry which is preliminary data.</text>
</comment>
<evidence type="ECO:0000313" key="2">
    <source>
        <dbReference type="EMBL" id="KAG5535589.1"/>
    </source>
</evidence>
<dbReference type="EMBL" id="JACTNZ010000008">
    <property type="protein sequence ID" value="KAG5535589.1"/>
    <property type="molecule type" value="Genomic_DNA"/>
</dbReference>
<accession>A0AAV6J7U2</accession>
<reference evidence="2" key="1">
    <citation type="submission" date="2020-08" db="EMBL/GenBank/DDBJ databases">
        <title>Plant Genome Project.</title>
        <authorList>
            <person name="Zhang R.-G."/>
        </authorList>
    </citation>
    <scope>NUCLEOTIDE SEQUENCE</scope>
    <source>
        <strain evidence="2">WSP0</strain>
        <tissue evidence="2">Leaf</tissue>
    </source>
</reference>
<gene>
    <name evidence="2" type="ORF">RHGRI_023375</name>
</gene>
<organism evidence="2 3">
    <name type="scientific">Rhododendron griersonianum</name>
    <dbReference type="NCBI Taxonomy" id="479676"/>
    <lineage>
        <taxon>Eukaryota</taxon>
        <taxon>Viridiplantae</taxon>
        <taxon>Streptophyta</taxon>
        <taxon>Embryophyta</taxon>
        <taxon>Tracheophyta</taxon>
        <taxon>Spermatophyta</taxon>
        <taxon>Magnoliopsida</taxon>
        <taxon>eudicotyledons</taxon>
        <taxon>Gunneridae</taxon>
        <taxon>Pentapetalae</taxon>
        <taxon>asterids</taxon>
        <taxon>Ericales</taxon>
        <taxon>Ericaceae</taxon>
        <taxon>Ericoideae</taxon>
        <taxon>Rhodoreae</taxon>
        <taxon>Rhododendron</taxon>
    </lineage>
</organism>
<dbReference type="Proteomes" id="UP000823749">
    <property type="component" value="Chromosome 8"/>
</dbReference>
<keyword evidence="3" id="KW-1185">Reference proteome</keyword>
<feature type="region of interest" description="Disordered" evidence="1">
    <location>
        <begin position="1"/>
        <end position="39"/>
    </location>
</feature>
<protein>
    <submittedName>
        <fullName evidence="2">Uncharacterized protein</fullName>
    </submittedName>
</protein>
<evidence type="ECO:0000256" key="1">
    <source>
        <dbReference type="SAM" id="MobiDB-lite"/>
    </source>
</evidence>
<dbReference type="AlphaFoldDB" id="A0AAV6J7U2"/>
<proteinExistence type="predicted"/>